<dbReference type="PROSITE" id="PS00027">
    <property type="entry name" value="HOMEOBOX_1"/>
    <property type="match status" value="1"/>
</dbReference>
<dbReference type="GO" id="GO:0000977">
    <property type="term" value="F:RNA polymerase II transcription regulatory region sequence-specific DNA binding"/>
    <property type="evidence" value="ECO:0007669"/>
    <property type="project" value="TreeGrafter"/>
</dbReference>
<keyword evidence="4 6" id="KW-0371">Homeobox</keyword>
<feature type="region of interest" description="Disordered" evidence="8">
    <location>
        <begin position="115"/>
        <end position="158"/>
    </location>
</feature>
<keyword evidence="3 6" id="KW-0238">DNA-binding</keyword>
<dbReference type="InterPro" id="IPR050649">
    <property type="entry name" value="Paired_Homeobox_TFs"/>
</dbReference>
<evidence type="ECO:0000259" key="9">
    <source>
        <dbReference type="PROSITE" id="PS50071"/>
    </source>
</evidence>
<dbReference type="EMBL" id="OV170230">
    <property type="protein sequence ID" value="CAH0714773.1"/>
    <property type="molecule type" value="Genomic_DNA"/>
</dbReference>
<evidence type="ECO:0000313" key="11">
    <source>
        <dbReference type="Proteomes" id="UP000838878"/>
    </source>
</evidence>
<name>A0A8J9V3H8_9NEOP</name>
<protein>
    <recommendedName>
        <fullName evidence="9">Homeobox domain-containing protein</fullName>
    </recommendedName>
</protein>
<dbReference type="Pfam" id="PF00046">
    <property type="entry name" value="Homeodomain"/>
    <property type="match status" value="1"/>
</dbReference>
<dbReference type="AlphaFoldDB" id="A0A8J9V3H8"/>
<dbReference type="PANTHER" id="PTHR24329">
    <property type="entry name" value="HOMEOBOX PROTEIN ARISTALESS"/>
    <property type="match status" value="1"/>
</dbReference>
<dbReference type="GO" id="GO:0000981">
    <property type="term" value="F:DNA-binding transcription factor activity, RNA polymerase II-specific"/>
    <property type="evidence" value="ECO:0007669"/>
    <property type="project" value="InterPro"/>
</dbReference>
<keyword evidence="11" id="KW-1185">Reference proteome</keyword>
<evidence type="ECO:0000256" key="1">
    <source>
        <dbReference type="ARBA" id="ARBA00004123"/>
    </source>
</evidence>
<dbReference type="GO" id="GO:0005634">
    <property type="term" value="C:nucleus"/>
    <property type="evidence" value="ECO:0007669"/>
    <property type="project" value="UniProtKB-SubCell"/>
</dbReference>
<sequence length="358" mass="39204">MRRNENPFESKHAERETSNSFPTISERRRLALGVAGVRGGRAGEGGKGVYIFDIQKVSAYECSGKESKADGTVSLSPRKAMASSARRGAAYTIDSILGHRQHATDVVERCVELKSEGAQSDSEHEAEHEHEACTEPERAEHEPLEALDAGRPRKQVRRSRTTFTTYQLHELERAFDKTQYPDVFTREELAMRLDLSEARVQVWFQNRRAKWRKREKALGREHAPFLHHEHGVGEWSAGMGVGVGMGGVGVGVGAGEWWLGLGAPLWHDAPPAAAFRALLHSDSPGLGSWRCSISAVCSCSLAPPPGRYVLALPPPAPPSPAARSPSPPRSPRAPPAPPAPALPAELRLLHDRYSRVHT</sequence>
<evidence type="ECO:0000256" key="6">
    <source>
        <dbReference type="PROSITE-ProRule" id="PRU00108"/>
    </source>
</evidence>
<dbReference type="PROSITE" id="PS50071">
    <property type="entry name" value="HOMEOBOX_2"/>
    <property type="match status" value="1"/>
</dbReference>
<dbReference type="Gene3D" id="1.10.10.60">
    <property type="entry name" value="Homeodomain-like"/>
    <property type="match status" value="1"/>
</dbReference>
<dbReference type="SMART" id="SM00389">
    <property type="entry name" value="HOX"/>
    <property type="match status" value="1"/>
</dbReference>
<evidence type="ECO:0000256" key="8">
    <source>
        <dbReference type="SAM" id="MobiDB-lite"/>
    </source>
</evidence>
<dbReference type="OrthoDB" id="6159439at2759"/>
<dbReference type="CDD" id="cd00086">
    <property type="entry name" value="homeodomain"/>
    <property type="match status" value="1"/>
</dbReference>
<feature type="non-terminal residue" evidence="10">
    <location>
        <position position="358"/>
    </location>
</feature>
<dbReference type="InterPro" id="IPR001356">
    <property type="entry name" value="HD"/>
</dbReference>
<comment type="subcellular location">
    <subcellularLocation>
        <location evidence="1 6 7">Nucleus</location>
    </subcellularLocation>
</comment>
<dbReference type="InterPro" id="IPR009057">
    <property type="entry name" value="Homeodomain-like_sf"/>
</dbReference>
<dbReference type="PANTHER" id="PTHR24329:SF543">
    <property type="entry name" value="FI01017P-RELATED"/>
    <property type="match status" value="1"/>
</dbReference>
<proteinExistence type="predicted"/>
<dbReference type="FunFam" id="1.10.10.60:FF:000102">
    <property type="entry name" value="Aristaless related homeobox"/>
    <property type="match status" value="1"/>
</dbReference>
<reference evidence="10" key="1">
    <citation type="submission" date="2021-12" db="EMBL/GenBank/DDBJ databases">
        <authorList>
            <person name="Martin H S."/>
        </authorList>
    </citation>
    <scope>NUCLEOTIDE SEQUENCE</scope>
</reference>
<feature type="compositionally biased region" description="Pro residues" evidence="8">
    <location>
        <begin position="313"/>
        <end position="341"/>
    </location>
</feature>
<evidence type="ECO:0000256" key="2">
    <source>
        <dbReference type="ARBA" id="ARBA00022473"/>
    </source>
</evidence>
<feature type="compositionally biased region" description="Basic and acidic residues" evidence="8">
    <location>
        <begin position="1"/>
        <end position="17"/>
    </location>
</feature>
<keyword evidence="5 6" id="KW-0539">Nucleus</keyword>
<evidence type="ECO:0000256" key="7">
    <source>
        <dbReference type="RuleBase" id="RU000682"/>
    </source>
</evidence>
<keyword evidence="2" id="KW-0217">Developmental protein</keyword>
<evidence type="ECO:0000313" key="10">
    <source>
        <dbReference type="EMBL" id="CAH0714773.1"/>
    </source>
</evidence>
<dbReference type="SUPFAM" id="SSF46689">
    <property type="entry name" value="Homeodomain-like"/>
    <property type="match status" value="1"/>
</dbReference>
<dbReference type="Proteomes" id="UP000838878">
    <property type="component" value="Chromosome 10"/>
</dbReference>
<accession>A0A8J9V3H8</accession>
<gene>
    <name evidence="10" type="ORF">BINO364_LOCUS1790</name>
</gene>
<feature type="region of interest" description="Disordered" evidence="8">
    <location>
        <begin position="1"/>
        <end position="25"/>
    </location>
</feature>
<evidence type="ECO:0000256" key="4">
    <source>
        <dbReference type="ARBA" id="ARBA00023155"/>
    </source>
</evidence>
<evidence type="ECO:0000256" key="5">
    <source>
        <dbReference type="ARBA" id="ARBA00023242"/>
    </source>
</evidence>
<feature type="DNA-binding region" description="Homeobox" evidence="6">
    <location>
        <begin position="156"/>
        <end position="215"/>
    </location>
</feature>
<feature type="compositionally biased region" description="Basic and acidic residues" evidence="8">
    <location>
        <begin position="115"/>
        <end position="151"/>
    </location>
</feature>
<feature type="region of interest" description="Disordered" evidence="8">
    <location>
        <begin position="313"/>
        <end position="342"/>
    </location>
</feature>
<dbReference type="InterPro" id="IPR017970">
    <property type="entry name" value="Homeobox_CS"/>
</dbReference>
<evidence type="ECO:0000256" key="3">
    <source>
        <dbReference type="ARBA" id="ARBA00023125"/>
    </source>
</evidence>
<feature type="domain" description="Homeobox" evidence="9">
    <location>
        <begin position="154"/>
        <end position="214"/>
    </location>
</feature>
<organism evidence="10 11">
    <name type="scientific">Brenthis ino</name>
    <name type="common">lesser marbled fritillary</name>
    <dbReference type="NCBI Taxonomy" id="405034"/>
    <lineage>
        <taxon>Eukaryota</taxon>
        <taxon>Metazoa</taxon>
        <taxon>Ecdysozoa</taxon>
        <taxon>Arthropoda</taxon>
        <taxon>Hexapoda</taxon>
        <taxon>Insecta</taxon>
        <taxon>Pterygota</taxon>
        <taxon>Neoptera</taxon>
        <taxon>Endopterygota</taxon>
        <taxon>Lepidoptera</taxon>
        <taxon>Glossata</taxon>
        <taxon>Ditrysia</taxon>
        <taxon>Papilionoidea</taxon>
        <taxon>Nymphalidae</taxon>
        <taxon>Heliconiinae</taxon>
        <taxon>Argynnini</taxon>
        <taxon>Brenthis</taxon>
    </lineage>
</organism>